<evidence type="ECO:0000313" key="3">
    <source>
        <dbReference type="Proteomes" id="UP000198615"/>
    </source>
</evidence>
<dbReference type="Proteomes" id="UP000198615">
    <property type="component" value="Unassembled WGS sequence"/>
</dbReference>
<dbReference type="OrthoDB" id="8154007at2"/>
<gene>
    <name evidence="2" type="ORF">SAMN05660686_04996</name>
</gene>
<dbReference type="RefSeq" id="WP_139189484.1">
    <property type="nucleotide sequence ID" value="NZ_FNBW01000033.1"/>
</dbReference>
<evidence type="ECO:0000313" key="2">
    <source>
        <dbReference type="EMBL" id="SDG60518.1"/>
    </source>
</evidence>
<comment type="caution">
    <text evidence="2">The sequence shown here is derived from an EMBL/GenBank/DDBJ whole genome shotgun (WGS) entry which is preliminary data.</text>
</comment>
<protein>
    <submittedName>
        <fullName evidence="2">Uncharacterized protein</fullName>
    </submittedName>
</protein>
<sequence length="367" mass="39537">MSRANSVAFAQKLGLLMRVLGIVTHKQLYIRLKEINPGTGYRPELAYKWANGVASPRDPSVYDDLATLVDLNDGGYPVSGSVLRACSYQTFHGFLVAQYGTKVPKDEVEPSNPASTRQPTAERRGPEHDKPEDQIETPSDIGSANTLPAYIAGAYFVLSNAWSTLQRRYVLCGELIIRARADGTWMASYLERLPGGDLIMTGQIFRIGRSLQVTLVNTAFENVLAMTFLLPHAPGAVLSGIMSGTALHDTDMRPSAGRVLCIGMPYLKSASVADTATPNDRIGFGFAPGPAYLEGTTTAIANRLEVMGLDRELALLAASDVLPFLTEDGEAGVIQAGGGRTDAITRVLLQVGGRTDEENVTTIYPWS</sequence>
<dbReference type="EMBL" id="FNBW01000033">
    <property type="protein sequence ID" value="SDG60518.1"/>
    <property type="molecule type" value="Genomic_DNA"/>
</dbReference>
<name>A0A8G2BMU5_9PROT</name>
<dbReference type="AlphaFoldDB" id="A0A8G2BMU5"/>
<feature type="compositionally biased region" description="Basic and acidic residues" evidence="1">
    <location>
        <begin position="120"/>
        <end position="133"/>
    </location>
</feature>
<feature type="region of interest" description="Disordered" evidence="1">
    <location>
        <begin position="105"/>
        <end position="139"/>
    </location>
</feature>
<reference evidence="2 3" key="1">
    <citation type="submission" date="2016-10" db="EMBL/GenBank/DDBJ databases">
        <authorList>
            <person name="Varghese N."/>
            <person name="Submissions S."/>
        </authorList>
    </citation>
    <scope>NUCLEOTIDE SEQUENCE [LARGE SCALE GENOMIC DNA]</scope>
    <source>
        <strain evidence="2 3">DSM 18839</strain>
    </source>
</reference>
<evidence type="ECO:0000256" key="1">
    <source>
        <dbReference type="SAM" id="MobiDB-lite"/>
    </source>
</evidence>
<keyword evidence="3" id="KW-1185">Reference proteome</keyword>
<organism evidence="2 3">
    <name type="scientific">Thalassobaculum litoreum DSM 18839</name>
    <dbReference type="NCBI Taxonomy" id="1123362"/>
    <lineage>
        <taxon>Bacteria</taxon>
        <taxon>Pseudomonadati</taxon>
        <taxon>Pseudomonadota</taxon>
        <taxon>Alphaproteobacteria</taxon>
        <taxon>Rhodospirillales</taxon>
        <taxon>Thalassobaculaceae</taxon>
        <taxon>Thalassobaculum</taxon>
    </lineage>
</organism>
<proteinExistence type="predicted"/>
<accession>A0A8G2BMU5</accession>